<protein>
    <submittedName>
        <fullName evidence="3">ABC transporter ATP-binding protein</fullName>
    </submittedName>
</protein>
<dbReference type="EMBL" id="JABZGT010000143">
    <property type="protein sequence ID" value="MBF4809184.1"/>
    <property type="molecule type" value="Genomic_DNA"/>
</dbReference>
<dbReference type="PROSITE" id="PS50893">
    <property type="entry name" value="ABC_TRANSPORTER_2"/>
    <property type="match status" value="1"/>
</dbReference>
<dbReference type="PANTHER" id="PTHR42788">
    <property type="entry name" value="TAURINE IMPORT ATP-BINDING PROTEIN-RELATED"/>
    <property type="match status" value="1"/>
</dbReference>
<comment type="caution">
    <text evidence="3">The sequence shown here is derived from an EMBL/GenBank/DDBJ whole genome shotgun (WGS) entry which is preliminary data.</text>
</comment>
<keyword evidence="1" id="KW-0813">Transport</keyword>
<dbReference type="SUPFAM" id="SSF52540">
    <property type="entry name" value="P-loop containing nucleoside triphosphate hydrolases"/>
    <property type="match status" value="1"/>
</dbReference>
<dbReference type="InterPro" id="IPR050166">
    <property type="entry name" value="ABC_transporter_ATP-bind"/>
</dbReference>
<dbReference type="Gene3D" id="3.40.50.300">
    <property type="entry name" value="P-loop containing nucleotide triphosphate hydrolases"/>
    <property type="match status" value="1"/>
</dbReference>
<keyword evidence="3" id="KW-0547">Nucleotide-binding</keyword>
<name>A0A930W0D6_9ACTN</name>
<evidence type="ECO:0000259" key="2">
    <source>
        <dbReference type="PROSITE" id="PS50893"/>
    </source>
</evidence>
<gene>
    <name evidence="3" type="ORF">HXK23_03035</name>
</gene>
<reference evidence="3" key="1">
    <citation type="submission" date="2020-04" db="EMBL/GenBank/DDBJ databases">
        <title>Deep metagenomics examines the oral microbiome during advanced dental caries in children, revealing novel taxa and co-occurrences with host molecules.</title>
        <authorList>
            <person name="Baker J.L."/>
            <person name="Morton J.T."/>
            <person name="Dinis M."/>
            <person name="Alvarez R."/>
            <person name="Tran N.C."/>
            <person name="Knight R."/>
            <person name="Edlund A."/>
        </authorList>
    </citation>
    <scope>NUCLEOTIDE SEQUENCE</scope>
    <source>
        <strain evidence="3">JCVI_22A_bin.2</strain>
    </source>
</reference>
<dbReference type="InterPro" id="IPR027417">
    <property type="entry name" value="P-loop_NTPase"/>
</dbReference>
<evidence type="ECO:0000313" key="3">
    <source>
        <dbReference type="EMBL" id="MBF4809184.1"/>
    </source>
</evidence>
<dbReference type="GO" id="GO:0005524">
    <property type="term" value="F:ATP binding"/>
    <property type="evidence" value="ECO:0007669"/>
    <property type="project" value="UniProtKB-KW"/>
</dbReference>
<dbReference type="Proteomes" id="UP000772566">
    <property type="component" value="Unassembled WGS sequence"/>
</dbReference>
<dbReference type="GO" id="GO:0016887">
    <property type="term" value="F:ATP hydrolysis activity"/>
    <property type="evidence" value="ECO:0007669"/>
    <property type="project" value="InterPro"/>
</dbReference>
<evidence type="ECO:0000256" key="1">
    <source>
        <dbReference type="ARBA" id="ARBA00022448"/>
    </source>
</evidence>
<organism evidence="3 4">
    <name type="scientific">Lancefieldella parvula</name>
    <dbReference type="NCBI Taxonomy" id="1382"/>
    <lineage>
        <taxon>Bacteria</taxon>
        <taxon>Bacillati</taxon>
        <taxon>Actinomycetota</taxon>
        <taxon>Coriobacteriia</taxon>
        <taxon>Coriobacteriales</taxon>
        <taxon>Atopobiaceae</taxon>
        <taxon>Lancefieldella</taxon>
    </lineage>
</organism>
<feature type="domain" description="ABC transporter" evidence="2">
    <location>
        <begin position="16"/>
        <end position="209"/>
    </location>
</feature>
<dbReference type="Pfam" id="PF00005">
    <property type="entry name" value="ABC_tran"/>
    <property type="match status" value="1"/>
</dbReference>
<sequence length="209" mass="23211">MSMNTTNCAYATEQLLEVKNITKSFGNTVVLDDFSYKFERGVYVLSEPSGAGKTTLLRILCGLEVADSGTVLKSPDTKTVMMFQEDRLLENLSVMANIMLAIQLHSKEQKQSARERIKEVLCEVGLEGTENKPISELSGGQKRRVALLRTLFADADILLFDEPLKGLDEALKQQVIASVKPFIESKVVIWVTHTPEEVKLLGSYTALQL</sequence>
<dbReference type="AlphaFoldDB" id="A0A930W0D6"/>
<accession>A0A930W0D6</accession>
<dbReference type="PROSITE" id="PS00211">
    <property type="entry name" value="ABC_TRANSPORTER_1"/>
    <property type="match status" value="1"/>
</dbReference>
<proteinExistence type="predicted"/>
<dbReference type="InterPro" id="IPR017871">
    <property type="entry name" value="ABC_transporter-like_CS"/>
</dbReference>
<dbReference type="PANTHER" id="PTHR42788:SF19">
    <property type="entry name" value="ALIPHATIC SULFONATES IMPORT ATP-BINDING PROTEIN SSUB 2"/>
    <property type="match status" value="1"/>
</dbReference>
<dbReference type="InterPro" id="IPR003439">
    <property type="entry name" value="ABC_transporter-like_ATP-bd"/>
</dbReference>
<keyword evidence="3" id="KW-0067">ATP-binding</keyword>
<evidence type="ECO:0000313" key="4">
    <source>
        <dbReference type="Proteomes" id="UP000772566"/>
    </source>
</evidence>